<dbReference type="STRING" id="4955.A0A1G4MC96"/>
<evidence type="ECO:0000313" key="2">
    <source>
        <dbReference type="Proteomes" id="UP000190831"/>
    </source>
</evidence>
<sequence>MAIRGIPSERTPLSLKNVNTKNIVSKNPLKTSPLKNRRNLVRSQGSYSERTKHIIQNRPEPSFHFHEETAEERARILSNQTSVYRSLVKNENDFNGIKENLDPLSSYCGQQNRKDARCSNRDPLTDLSTEEFGGFIQYTDSMKEIPLSLHWQDKITLPSYITPPRNPYLRNFFDSARTVKAVKLTDSKTTDDICQDKVVRKLSFRIYENSQG</sequence>
<protein>
    <submittedName>
        <fullName evidence="1">LAFE_0E00958g1_1</fullName>
    </submittedName>
</protein>
<evidence type="ECO:0000313" key="1">
    <source>
        <dbReference type="EMBL" id="SCW01498.1"/>
    </source>
</evidence>
<dbReference type="CDD" id="cd22876">
    <property type="entry name" value="Acm1_CIR"/>
    <property type="match status" value="1"/>
</dbReference>
<dbReference type="OMA" id="SPAKICP"/>
<proteinExistence type="predicted"/>
<gene>
    <name evidence="1" type="ORF">LAFE_0E00958G</name>
</gene>
<dbReference type="OrthoDB" id="4069241at2759"/>
<keyword evidence="2" id="KW-1185">Reference proteome</keyword>
<dbReference type="EMBL" id="LT598488">
    <property type="protein sequence ID" value="SCW01498.1"/>
    <property type="molecule type" value="Genomic_DNA"/>
</dbReference>
<reference evidence="2" key="1">
    <citation type="submission" date="2016-03" db="EMBL/GenBank/DDBJ databases">
        <authorList>
            <person name="Devillers H."/>
        </authorList>
    </citation>
    <scope>NUCLEOTIDE SEQUENCE [LARGE SCALE GENOMIC DNA]</scope>
</reference>
<dbReference type="AlphaFoldDB" id="A0A1G4MC96"/>
<accession>A0A1G4MC96</accession>
<name>A0A1G4MC96_LACFM</name>
<organism evidence="1 2">
    <name type="scientific">Lachancea fermentati</name>
    <name type="common">Zygosaccharomyces fermentati</name>
    <dbReference type="NCBI Taxonomy" id="4955"/>
    <lineage>
        <taxon>Eukaryota</taxon>
        <taxon>Fungi</taxon>
        <taxon>Dikarya</taxon>
        <taxon>Ascomycota</taxon>
        <taxon>Saccharomycotina</taxon>
        <taxon>Saccharomycetes</taxon>
        <taxon>Saccharomycetales</taxon>
        <taxon>Saccharomycetaceae</taxon>
        <taxon>Lachancea</taxon>
    </lineage>
</organism>
<dbReference type="Proteomes" id="UP000190831">
    <property type="component" value="Chromosome E"/>
</dbReference>